<evidence type="ECO:0000313" key="2">
    <source>
        <dbReference type="EMBL" id="KAJ7201424.1"/>
    </source>
</evidence>
<feature type="compositionally biased region" description="Acidic residues" evidence="1">
    <location>
        <begin position="563"/>
        <end position="572"/>
    </location>
</feature>
<proteinExistence type="predicted"/>
<feature type="compositionally biased region" description="Pro residues" evidence="1">
    <location>
        <begin position="292"/>
        <end position="305"/>
    </location>
</feature>
<feature type="region of interest" description="Disordered" evidence="1">
    <location>
        <begin position="604"/>
        <end position="636"/>
    </location>
</feature>
<feature type="region of interest" description="Disordered" evidence="1">
    <location>
        <begin position="425"/>
        <end position="572"/>
    </location>
</feature>
<keyword evidence="3" id="KW-1185">Reference proteome</keyword>
<dbReference type="AlphaFoldDB" id="A0AAD6Y801"/>
<feature type="compositionally biased region" description="Pro residues" evidence="1">
    <location>
        <begin position="467"/>
        <end position="476"/>
    </location>
</feature>
<accession>A0AAD6Y801</accession>
<comment type="caution">
    <text evidence="2">The sequence shown here is derived from an EMBL/GenBank/DDBJ whole genome shotgun (WGS) entry which is preliminary data.</text>
</comment>
<name>A0AAD6Y801_9AGAR</name>
<feature type="region of interest" description="Disordered" evidence="1">
    <location>
        <begin position="327"/>
        <end position="352"/>
    </location>
</feature>
<organism evidence="2 3">
    <name type="scientific">Mycena pura</name>
    <dbReference type="NCBI Taxonomy" id="153505"/>
    <lineage>
        <taxon>Eukaryota</taxon>
        <taxon>Fungi</taxon>
        <taxon>Dikarya</taxon>
        <taxon>Basidiomycota</taxon>
        <taxon>Agaricomycotina</taxon>
        <taxon>Agaricomycetes</taxon>
        <taxon>Agaricomycetidae</taxon>
        <taxon>Agaricales</taxon>
        <taxon>Marasmiineae</taxon>
        <taxon>Mycenaceae</taxon>
        <taxon>Mycena</taxon>
    </lineage>
</organism>
<feature type="compositionally biased region" description="Basic residues" evidence="1">
    <location>
        <begin position="217"/>
        <end position="233"/>
    </location>
</feature>
<dbReference type="Proteomes" id="UP001219525">
    <property type="component" value="Unassembled WGS sequence"/>
</dbReference>
<dbReference type="EMBL" id="JARJCW010000059">
    <property type="protein sequence ID" value="KAJ7201424.1"/>
    <property type="molecule type" value="Genomic_DNA"/>
</dbReference>
<feature type="compositionally biased region" description="Polar residues" evidence="1">
    <location>
        <begin position="173"/>
        <end position="184"/>
    </location>
</feature>
<feature type="compositionally biased region" description="Low complexity" evidence="1">
    <location>
        <begin position="340"/>
        <end position="352"/>
    </location>
</feature>
<reference evidence="2" key="1">
    <citation type="submission" date="2023-03" db="EMBL/GenBank/DDBJ databases">
        <title>Massive genome expansion in bonnet fungi (Mycena s.s.) driven by repeated elements and novel gene families across ecological guilds.</title>
        <authorList>
            <consortium name="Lawrence Berkeley National Laboratory"/>
            <person name="Harder C.B."/>
            <person name="Miyauchi S."/>
            <person name="Viragh M."/>
            <person name="Kuo A."/>
            <person name="Thoen E."/>
            <person name="Andreopoulos B."/>
            <person name="Lu D."/>
            <person name="Skrede I."/>
            <person name="Drula E."/>
            <person name="Henrissat B."/>
            <person name="Morin E."/>
            <person name="Kohler A."/>
            <person name="Barry K."/>
            <person name="LaButti K."/>
            <person name="Morin E."/>
            <person name="Salamov A."/>
            <person name="Lipzen A."/>
            <person name="Mereny Z."/>
            <person name="Hegedus B."/>
            <person name="Baldrian P."/>
            <person name="Stursova M."/>
            <person name="Weitz H."/>
            <person name="Taylor A."/>
            <person name="Grigoriev I.V."/>
            <person name="Nagy L.G."/>
            <person name="Martin F."/>
            <person name="Kauserud H."/>
        </authorList>
    </citation>
    <scope>NUCLEOTIDE SEQUENCE</scope>
    <source>
        <strain evidence="2">9144</strain>
    </source>
</reference>
<feature type="compositionally biased region" description="Low complexity" evidence="1">
    <location>
        <begin position="275"/>
        <end position="291"/>
    </location>
</feature>
<gene>
    <name evidence="2" type="ORF">GGX14DRAFT_656816</name>
</gene>
<feature type="compositionally biased region" description="Pro residues" evidence="1">
    <location>
        <begin position="259"/>
        <end position="274"/>
    </location>
</feature>
<feature type="compositionally biased region" description="Basic and acidic residues" evidence="1">
    <location>
        <begin position="433"/>
        <end position="447"/>
    </location>
</feature>
<evidence type="ECO:0000313" key="3">
    <source>
        <dbReference type="Proteomes" id="UP001219525"/>
    </source>
</evidence>
<feature type="compositionally biased region" description="Basic and acidic residues" evidence="1">
    <location>
        <begin position="604"/>
        <end position="616"/>
    </location>
</feature>
<sequence>MPLARWPPPSERRRWAGPRTLALLVALAPDKTGAVPQPLLVDPLAGAALVSADRVRLPDPTPTTHSHRHVPPKYTPDVNGIWRRIDSYTLVGSTVCDTCTVAPTSAANLTDEDFIKTIPSGWVHNSIATPARTSITVGLSVLLACFIFFTLIRCHYIRTPRRRADPEKRRSKQGPSESRNSSMEVLSAKPVPSHSNNPKARKWMARATARWRDTVRHNARQRRGRHHHHHSRRSSTESLQLGLDSAPNTSRLSLSRTPPRSPSPSHPPSPPSPTPSTRTLSILSTASTSSLPPDPPAYPSPPLPPQDSDDKAQPAMRMRDVLLSASLDDFPPYTPRAVEGESSSSYFEPSTSYVTPTHAAHVATDDKAFLARLAERVSAPETQQSHAAAASTPALASTAAFVYEDPTAPAEEDLPFEFQGFEWQTPPARHIVIPREEPDWEAEERGRTSARARSESAGSWVGRERGPPPLPSPPPALSSGAAQEKMEMERAYVAQEAAPTHAHAFGPSAPAYAIGPSAPSEPAAEVLTPSAPSAPEYEYPEAGPSTPRRASTSAYASAPPLEVCDDDDEFIDEHEDVACDDDDGADEEEFVEENEHVLSARLQHAGEQHEPAEPARLRRAHTPVSAGEAHDTGWDE</sequence>
<protein>
    <submittedName>
        <fullName evidence="2">Uncharacterized protein</fullName>
    </submittedName>
</protein>
<evidence type="ECO:0000256" key="1">
    <source>
        <dbReference type="SAM" id="MobiDB-lite"/>
    </source>
</evidence>
<feature type="region of interest" description="Disordered" evidence="1">
    <location>
        <begin position="161"/>
        <end position="313"/>
    </location>
</feature>
<feature type="compositionally biased region" description="Low complexity" evidence="1">
    <location>
        <begin position="249"/>
        <end position="258"/>
    </location>
</feature>